<keyword evidence="4" id="KW-0732">Signal</keyword>
<comment type="similarity">
    <text evidence="2">Belongs to the G-protein coupled receptor 2 family. Adhesion G-protein coupled receptor (ADGR) subfamily.</text>
</comment>
<dbReference type="FunFam" id="1.20.1070.10:FF:000058">
    <property type="entry name" value="Adhesion G protein-coupled receptor F5"/>
    <property type="match status" value="1"/>
</dbReference>
<dbReference type="PANTHER" id="PTHR45813">
    <property type="entry name" value="IG-LIKE DOMAIN-CONTAINING PROTEIN"/>
    <property type="match status" value="1"/>
</dbReference>
<evidence type="ECO:0000313" key="13">
    <source>
        <dbReference type="Proteomes" id="UP000540762"/>
    </source>
</evidence>
<feature type="transmembrane region" description="Helical" evidence="9">
    <location>
        <begin position="406"/>
        <end position="430"/>
    </location>
</feature>
<organism evidence="12 13">
    <name type="scientific">Brachypodius melanocephalos</name>
    <name type="common">black-headed bulbul</name>
    <dbReference type="NCBI Taxonomy" id="3235156"/>
    <lineage>
        <taxon>Eukaryota</taxon>
        <taxon>Metazoa</taxon>
        <taxon>Chordata</taxon>
        <taxon>Craniata</taxon>
        <taxon>Vertebrata</taxon>
        <taxon>Euteleostomi</taxon>
        <taxon>Archelosauria</taxon>
        <taxon>Archosauria</taxon>
        <taxon>Dinosauria</taxon>
        <taxon>Saurischia</taxon>
        <taxon>Theropoda</taxon>
        <taxon>Coelurosauria</taxon>
        <taxon>Aves</taxon>
        <taxon>Neognathae</taxon>
        <taxon>Neoaves</taxon>
        <taxon>Telluraves</taxon>
        <taxon>Australaves</taxon>
        <taxon>Passeriformes</taxon>
        <taxon>Sylvioidea</taxon>
        <taxon>Pycnonotidae</taxon>
        <taxon>Brachypodius</taxon>
    </lineage>
</organism>
<evidence type="ECO:0000256" key="3">
    <source>
        <dbReference type="ARBA" id="ARBA00022692"/>
    </source>
</evidence>
<dbReference type="Pfam" id="PF01825">
    <property type="entry name" value="GPS"/>
    <property type="match status" value="1"/>
</dbReference>
<dbReference type="GO" id="GO:0007166">
    <property type="term" value="P:cell surface receptor signaling pathway"/>
    <property type="evidence" value="ECO:0007669"/>
    <property type="project" value="InterPro"/>
</dbReference>
<evidence type="ECO:0000256" key="7">
    <source>
        <dbReference type="ARBA" id="ARBA00023157"/>
    </source>
</evidence>
<gene>
    <name evidence="12" type="primary">Adgrf4</name>
    <name evidence="12" type="ORF">BRAATR_R03614</name>
</gene>
<keyword evidence="7" id="KW-1015">Disulfide bond</keyword>
<evidence type="ECO:0000259" key="11">
    <source>
        <dbReference type="PROSITE" id="PS50261"/>
    </source>
</evidence>
<evidence type="ECO:0000256" key="1">
    <source>
        <dbReference type="ARBA" id="ARBA00004141"/>
    </source>
</evidence>
<feature type="domain" description="GAIN-B" evidence="10">
    <location>
        <begin position="179"/>
        <end position="321"/>
    </location>
</feature>
<dbReference type="PROSITE" id="PS50261">
    <property type="entry name" value="G_PROTEIN_RECEP_F2_4"/>
    <property type="match status" value="1"/>
</dbReference>
<dbReference type="Gene3D" id="1.20.1070.10">
    <property type="entry name" value="Rhodopsin 7-helix transmembrane proteins"/>
    <property type="match status" value="1"/>
</dbReference>
<evidence type="ECO:0000256" key="9">
    <source>
        <dbReference type="SAM" id="Phobius"/>
    </source>
</evidence>
<keyword evidence="6 9" id="KW-0472">Membrane</keyword>
<reference evidence="12 13" key="1">
    <citation type="submission" date="2019-09" db="EMBL/GenBank/DDBJ databases">
        <title>Bird 10,000 Genomes (B10K) Project - Family phase.</title>
        <authorList>
            <person name="Zhang G."/>
        </authorList>
    </citation>
    <scope>NUCLEOTIDE SEQUENCE [LARGE SCALE GENOMIC DNA]</scope>
    <source>
        <strain evidence="12">OUT-0037</strain>
        <tissue evidence="12">Liver</tissue>
    </source>
</reference>
<dbReference type="InterPro" id="IPR051587">
    <property type="entry name" value="Adhesion_GPCR"/>
</dbReference>
<feature type="transmembrane region" description="Helical" evidence="9">
    <location>
        <begin position="532"/>
        <end position="551"/>
    </location>
</feature>
<evidence type="ECO:0000256" key="8">
    <source>
        <dbReference type="ARBA" id="ARBA00023180"/>
    </source>
</evidence>
<evidence type="ECO:0000256" key="5">
    <source>
        <dbReference type="ARBA" id="ARBA00022989"/>
    </source>
</evidence>
<dbReference type="GO" id="GO:0007189">
    <property type="term" value="P:adenylate cyclase-activating G protein-coupled receptor signaling pathway"/>
    <property type="evidence" value="ECO:0007669"/>
    <property type="project" value="TreeGrafter"/>
</dbReference>
<feature type="transmembrane region" description="Helical" evidence="9">
    <location>
        <begin position="483"/>
        <end position="506"/>
    </location>
</feature>
<dbReference type="Gene3D" id="2.60.220.50">
    <property type="match status" value="1"/>
</dbReference>
<feature type="transmembrane region" description="Helical" evidence="9">
    <location>
        <begin position="366"/>
        <end position="386"/>
    </location>
</feature>
<dbReference type="InterPro" id="IPR057244">
    <property type="entry name" value="GAIN_B"/>
</dbReference>
<dbReference type="GO" id="GO:0016020">
    <property type="term" value="C:membrane"/>
    <property type="evidence" value="ECO:0007669"/>
    <property type="project" value="UniProtKB-SubCell"/>
</dbReference>
<dbReference type="Pfam" id="PF00002">
    <property type="entry name" value="7tm_2"/>
    <property type="match status" value="1"/>
</dbReference>
<dbReference type="InterPro" id="IPR046338">
    <property type="entry name" value="GAIN_dom_sf"/>
</dbReference>
<comment type="caution">
    <text evidence="12">The sequence shown here is derived from an EMBL/GenBank/DDBJ whole genome shotgun (WGS) entry which is preliminary data.</text>
</comment>
<dbReference type="EMBL" id="VZSR01003806">
    <property type="protein sequence ID" value="NWZ44516.1"/>
    <property type="molecule type" value="Genomic_DNA"/>
</dbReference>
<sequence length="583" mass="64291">SGATCTQPCSPSFHGKMSFVCEDRKWRMLSDACATLDVQSLFQVRMLLCTCFGLCLSLLAKTDPPSMCFHCQADFSCIVRDILSSPAIPGNIADIVELLNNISLLLSDNVTRGKMESYSRIANHILNSSIISNWAFVKDRNAGSVLLDSVNLFAGKLLLRNGSESIQEPFIATKGYSIHRNTSGKSFDFSMEFNSTGNITGHVVIPEEELLRLPRASKAISVAFPTLGAILETNHQDPALVNGMVLSVLLPEELQNILLTFEKLNKLQQAGAQCVGWHSAERRWDRGACEVRAHNASAVVCVCTHRHHRSFSILMAPAAPRSSLLDHITHVGLGLSIFSLVLCLVIEAVVWHHVTKTEITYMRHFCLVNIAASLLVADLLFILAAIVHNSALNYQLCVAATFFLHFFYLALFFWMFTLGLLILYGLLFIFFKITRSVFLATAFCIGYGCPLVISILTVAITEPKNGYLRSGACWLNWYETKALLAFVVPALSIIVMNLIVVLVVVVKTGRSSFGDGCKSQDLNSMIRVSKNVALLTPLLGLTWGFGLATIIDSHSLIFHVVFALLNAFQGFFILLFGTLLDRK</sequence>
<dbReference type="PANTHER" id="PTHR45813:SF1">
    <property type="entry name" value="ADHESION G PROTEIN-COUPLED RECEPTOR F4"/>
    <property type="match status" value="1"/>
</dbReference>
<accession>A0A7K7MQ44</accession>
<evidence type="ECO:0000256" key="2">
    <source>
        <dbReference type="ARBA" id="ARBA00007343"/>
    </source>
</evidence>
<feature type="non-terminal residue" evidence="12">
    <location>
        <position position="1"/>
    </location>
</feature>
<dbReference type="InterPro" id="IPR000203">
    <property type="entry name" value="GPS"/>
</dbReference>
<evidence type="ECO:0000313" key="12">
    <source>
        <dbReference type="EMBL" id="NWZ44516.1"/>
    </source>
</evidence>
<feature type="non-terminal residue" evidence="12">
    <location>
        <position position="583"/>
    </location>
</feature>
<feature type="transmembrane region" description="Helical" evidence="9">
    <location>
        <begin position="437"/>
        <end position="460"/>
    </location>
</feature>
<dbReference type="InterPro" id="IPR017981">
    <property type="entry name" value="GPCR_2-like_7TM"/>
</dbReference>
<keyword evidence="5 9" id="KW-1133">Transmembrane helix</keyword>
<evidence type="ECO:0000259" key="10">
    <source>
        <dbReference type="PROSITE" id="PS50221"/>
    </source>
</evidence>
<name>A0A7K7MQ44_9PASS</name>
<dbReference type="PRINTS" id="PR00249">
    <property type="entry name" value="GPCRSECRETIN"/>
</dbReference>
<dbReference type="Proteomes" id="UP000540762">
    <property type="component" value="Unassembled WGS sequence"/>
</dbReference>
<comment type="subcellular location">
    <subcellularLocation>
        <location evidence="1">Membrane</location>
        <topology evidence="1">Multi-pass membrane protein</topology>
    </subcellularLocation>
</comment>
<feature type="transmembrane region" description="Helical" evidence="9">
    <location>
        <begin position="557"/>
        <end position="580"/>
    </location>
</feature>
<dbReference type="GO" id="GO:0004930">
    <property type="term" value="F:G protein-coupled receptor activity"/>
    <property type="evidence" value="ECO:0007669"/>
    <property type="project" value="InterPro"/>
</dbReference>
<feature type="transmembrane region" description="Helical" evidence="9">
    <location>
        <begin position="331"/>
        <end position="354"/>
    </location>
</feature>
<keyword evidence="8" id="KW-0325">Glycoprotein</keyword>
<dbReference type="AlphaFoldDB" id="A0A7K7MQ44"/>
<evidence type="ECO:0000256" key="6">
    <source>
        <dbReference type="ARBA" id="ARBA00023136"/>
    </source>
</evidence>
<dbReference type="PROSITE" id="PS50221">
    <property type="entry name" value="GAIN_B"/>
    <property type="match status" value="1"/>
</dbReference>
<keyword evidence="3 9" id="KW-0812">Transmembrane</keyword>
<dbReference type="PRINTS" id="PR01695">
    <property type="entry name" value="IGHEPTARCPTR"/>
</dbReference>
<keyword evidence="13" id="KW-1185">Reference proteome</keyword>
<protein>
    <submittedName>
        <fullName evidence="12">AGRF4 protein</fullName>
    </submittedName>
</protein>
<evidence type="ECO:0000256" key="4">
    <source>
        <dbReference type="ARBA" id="ARBA00022729"/>
    </source>
</evidence>
<dbReference type="InterPro" id="IPR000832">
    <property type="entry name" value="GPCR_2_secretin-like"/>
</dbReference>
<proteinExistence type="inferred from homology"/>
<feature type="domain" description="G-protein coupled receptors family 2 profile 2" evidence="11">
    <location>
        <begin position="325"/>
        <end position="581"/>
    </location>
</feature>
<dbReference type="InterPro" id="IPR008078">
    <property type="entry name" value="GPCR_2_Ig-hepta-like_rcpt"/>
</dbReference>